<evidence type="ECO:0000256" key="4">
    <source>
        <dbReference type="ARBA" id="ARBA00022960"/>
    </source>
</evidence>
<gene>
    <name evidence="12" type="ORF">EIC27_00850</name>
</gene>
<evidence type="ECO:0000256" key="8">
    <source>
        <dbReference type="PIRSR" id="PIRSR618044-2"/>
    </source>
</evidence>
<feature type="signal peptide" evidence="10">
    <location>
        <begin position="1"/>
        <end position="17"/>
    </location>
</feature>
<feature type="chain" id="PRO_5019406064" evidence="10">
    <location>
        <begin position="18"/>
        <end position="327"/>
    </location>
</feature>
<evidence type="ECO:0000259" key="11">
    <source>
        <dbReference type="Pfam" id="PF00768"/>
    </source>
</evidence>
<dbReference type="PRINTS" id="PR00725">
    <property type="entry name" value="DADACBPTASE1"/>
</dbReference>
<name>A0A429XU98_9RICK</name>
<keyword evidence="3" id="KW-0378">Hydrolase</keyword>
<accession>A0A429XU98</accession>
<dbReference type="GO" id="GO:0006508">
    <property type="term" value="P:proteolysis"/>
    <property type="evidence" value="ECO:0007669"/>
    <property type="project" value="InterPro"/>
</dbReference>
<dbReference type="EMBL" id="RXFM01000006">
    <property type="protein sequence ID" value="RST71572.1"/>
    <property type="molecule type" value="Genomic_DNA"/>
</dbReference>
<keyword evidence="2 10" id="KW-0732">Signal</keyword>
<reference evidence="13" key="1">
    <citation type="submission" date="2018-11" db="EMBL/GenBank/DDBJ databases">
        <title>Phylogenetic, genomic, and biogeographic characterization of a novel and ubiquitous marine invertebrate-associated Rickettsiales parasite, Candidatus Marinoinvertebrata rohwerii, gen. nov., sp. nov.</title>
        <authorList>
            <person name="Klinges J.G."/>
            <person name="Rosales S.M."/>
            <person name="Mcminds R."/>
            <person name="Shaver E.C."/>
            <person name="Shantz A."/>
            <person name="Peters E.C."/>
            <person name="Burkepile D.E."/>
            <person name="Silliman B.R."/>
            <person name="Vega Thurber R.L."/>
        </authorList>
    </citation>
    <scope>NUCLEOTIDE SEQUENCE [LARGE SCALE GENOMIC DNA]</scope>
    <source>
        <strain evidence="13">a_cerv_44</strain>
    </source>
</reference>
<dbReference type="GO" id="GO:0008360">
    <property type="term" value="P:regulation of cell shape"/>
    <property type="evidence" value="ECO:0007669"/>
    <property type="project" value="UniProtKB-KW"/>
</dbReference>
<evidence type="ECO:0000256" key="3">
    <source>
        <dbReference type="ARBA" id="ARBA00022801"/>
    </source>
</evidence>
<dbReference type="InterPro" id="IPR001967">
    <property type="entry name" value="Peptidase_S11_N"/>
</dbReference>
<dbReference type="Pfam" id="PF00768">
    <property type="entry name" value="Peptidase_S11"/>
    <property type="match status" value="1"/>
</dbReference>
<dbReference type="GO" id="GO:0009002">
    <property type="term" value="F:serine-type D-Ala-D-Ala carboxypeptidase activity"/>
    <property type="evidence" value="ECO:0007669"/>
    <property type="project" value="InterPro"/>
</dbReference>
<dbReference type="InterPro" id="IPR012338">
    <property type="entry name" value="Beta-lactam/transpept-like"/>
</dbReference>
<dbReference type="GO" id="GO:0009252">
    <property type="term" value="P:peptidoglycan biosynthetic process"/>
    <property type="evidence" value="ECO:0007669"/>
    <property type="project" value="UniProtKB-KW"/>
</dbReference>
<feature type="binding site" evidence="8">
    <location>
        <position position="228"/>
    </location>
    <ligand>
        <name>substrate</name>
    </ligand>
</feature>
<dbReference type="OrthoDB" id="5291989at2"/>
<evidence type="ECO:0000256" key="6">
    <source>
        <dbReference type="ARBA" id="ARBA00023316"/>
    </source>
</evidence>
<dbReference type="PANTHER" id="PTHR21581:SF6">
    <property type="entry name" value="TRAFFICKING PROTEIN PARTICLE COMPLEX SUBUNIT 12"/>
    <property type="match status" value="1"/>
</dbReference>
<feature type="domain" description="Peptidase S11 D-alanyl-D-alanine carboxypeptidase A N-terminal" evidence="11">
    <location>
        <begin position="40"/>
        <end position="258"/>
    </location>
</feature>
<comment type="caution">
    <text evidence="12">The sequence shown here is derived from an EMBL/GenBank/DDBJ whole genome shotgun (WGS) entry which is preliminary data.</text>
</comment>
<evidence type="ECO:0000256" key="9">
    <source>
        <dbReference type="RuleBase" id="RU004016"/>
    </source>
</evidence>
<evidence type="ECO:0000256" key="1">
    <source>
        <dbReference type="ARBA" id="ARBA00007164"/>
    </source>
</evidence>
<dbReference type="SUPFAM" id="SSF56601">
    <property type="entry name" value="beta-lactamase/transpeptidase-like"/>
    <property type="match status" value="1"/>
</dbReference>
<proteinExistence type="inferred from homology"/>
<evidence type="ECO:0000313" key="12">
    <source>
        <dbReference type="EMBL" id="RST71572.1"/>
    </source>
</evidence>
<evidence type="ECO:0000256" key="2">
    <source>
        <dbReference type="ARBA" id="ARBA00022729"/>
    </source>
</evidence>
<feature type="active site" evidence="7">
    <location>
        <position position="126"/>
    </location>
</feature>
<keyword evidence="12" id="KW-0645">Protease</keyword>
<organism evidence="12 13">
    <name type="scientific">Candidatus Aquarickettsia rohweri</name>
    <dbReference type="NCBI Taxonomy" id="2602574"/>
    <lineage>
        <taxon>Bacteria</taxon>
        <taxon>Pseudomonadati</taxon>
        <taxon>Pseudomonadota</taxon>
        <taxon>Alphaproteobacteria</taxon>
        <taxon>Rickettsiales</taxon>
        <taxon>Candidatus Midichloriaceae</taxon>
        <taxon>Candidatus Aquarickettsia</taxon>
    </lineage>
</organism>
<keyword evidence="5" id="KW-0573">Peptidoglycan synthesis</keyword>
<dbReference type="AlphaFoldDB" id="A0A429XU98"/>
<dbReference type="PANTHER" id="PTHR21581">
    <property type="entry name" value="D-ALANYL-D-ALANINE CARBOXYPEPTIDASE"/>
    <property type="match status" value="1"/>
</dbReference>
<sequence length="327" mass="36868">MKVFLKILLLFALFEFALLNINANSKPVDITPSILKSSNYASIVINSRTGKVLFSKNADQKRYPASLTKMMTLYLTFDALKNKNLYPLKKLKVSKYASEQPKSNIDLKAGNKITVRKAIHAIIVKSANDAAVVLGESVAGNRKKFINLMNKTAKKLGMNDTSFQNAHGLHHEKQYTTARDMAKLAIALKKDFPKYYHLFSMTSFKYRGKEIHGHNRVLQRYEWIDGLKTGYINASGFNLATSAKKPEGNLVAIVMGGQTARIRDDHMVNLLDNAYARLSIRVKVKSKKSSKTQLLNSKKDVFQYASTESQKITNTTDKLCWDVLEIH</sequence>
<feature type="active site" description="Acyl-ester intermediate" evidence="7">
    <location>
        <position position="66"/>
    </location>
</feature>
<dbReference type="Proteomes" id="UP000279470">
    <property type="component" value="Unassembled WGS sequence"/>
</dbReference>
<evidence type="ECO:0000256" key="7">
    <source>
        <dbReference type="PIRSR" id="PIRSR618044-1"/>
    </source>
</evidence>
<dbReference type="Gene3D" id="3.40.710.10">
    <property type="entry name" value="DD-peptidase/beta-lactamase superfamily"/>
    <property type="match status" value="1"/>
</dbReference>
<comment type="similarity">
    <text evidence="1 9">Belongs to the peptidase S11 family.</text>
</comment>
<feature type="active site" description="Proton acceptor" evidence="7">
    <location>
        <position position="69"/>
    </location>
</feature>
<protein>
    <submittedName>
        <fullName evidence="12">D-alanyl-D-alanine carboxypeptidase</fullName>
    </submittedName>
</protein>
<evidence type="ECO:0000256" key="5">
    <source>
        <dbReference type="ARBA" id="ARBA00022984"/>
    </source>
</evidence>
<evidence type="ECO:0000256" key="10">
    <source>
        <dbReference type="SAM" id="SignalP"/>
    </source>
</evidence>
<keyword evidence="12" id="KW-0121">Carboxypeptidase</keyword>
<dbReference type="InterPro" id="IPR018044">
    <property type="entry name" value="Peptidase_S11"/>
</dbReference>
<keyword evidence="4" id="KW-0133">Cell shape</keyword>
<keyword evidence="13" id="KW-1185">Reference proteome</keyword>
<dbReference type="GO" id="GO:0071555">
    <property type="term" value="P:cell wall organization"/>
    <property type="evidence" value="ECO:0007669"/>
    <property type="project" value="UniProtKB-KW"/>
</dbReference>
<keyword evidence="6" id="KW-0961">Cell wall biogenesis/degradation</keyword>
<evidence type="ECO:0000313" key="13">
    <source>
        <dbReference type="Proteomes" id="UP000279470"/>
    </source>
</evidence>